<name>A0A485K3H1_9STRA</name>
<organism evidence="4 5">
    <name type="scientific">Aphanomyces stellatus</name>
    <dbReference type="NCBI Taxonomy" id="120398"/>
    <lineage>
        <taxon>Eukaryota</taxon>
        <taxon>Sar</taxon>
        <taxon>Stramenopiles</taxon>
        <taxon>Oomycota</taxon>
        <taxon>Saprolegniomycetes</taxon>
        <taxon>Saprolegniales</taxon>
        <taxon>Verrucalvaceae</taxon>
        <taxon>Aphanomyces</taxon>
    </lineage>
</organism>
<keyword evidence="5" id="KW-1185">Reference proteome</keyword>
<evidence type="ECO:0000313" key="4">
    <source>
        <dbReference type="EMBL" id="VFT77875.1"/>
    </source>
</evidence>
<dbReference type="EMBL" id="VJMH01000037">
    <property type="protein sequence ID" value="KAF0719999.1"/>
    <property type="molecule type" value="Genomic_DNA"/>
</dbReference>
<dbReference type="Gene3D" id="2.30.29.30">
    <property type="entry name" value="Pleckstrin-homology domain (PH domain)/Phosphotyrosine-binding domain (PTB)"/>
    <property type="match status" value="1"/>
</dbReference>
<dbReference type="AlphaFoldDB" id="A0A485K3H1"/>
<reference evidence="4 5" key="1">
    <citation type="submission" date="2019-03" db="EMBL/GenBank/DDBJ databases">
        <authorList>
            <person name="Gaulin E."/>
            <person name="Dumas B."/>
        </authorList>
    </citation>
    <scope>NUCLEOTIDE SEQUENCE [LARGE SCALE GENOMIC DNA]</scope>
    <source>
        <strain evidence="4">CBS 568.67</strain>
    </source>
</reference>
<dbReference type="OrthoDB" id="188756at2759"/>
<gene>
    <name evidence="4" type="primary">Aste57867_650</name>
    <name evidence="3" type="ORF">As57867_000649</name>
    <name evidence="4" type="ORF">ASTE57867_650</name>
</gene>
<feature type="compositionally biased region" description="Low complexity" evidence="1">
    <location>
        <begin position="545"/>
        <end position="554"/>
    </location>
</feature>
<dbReference type="InterPro" id="IPR011992">
    <property type="entry name" value="EF-hand-dom_pair"/>
</dbReference>
<dbReference type="SUPFAM" id="SSF47473">
    <property type="entry name" value="EF-hand"/>
    <property type="match status" value="1"/>
</dbReference>
<dbReference type="SMART" id="SM00233">
    <property type="entry name" value="PH"/>
    <property type="match status" value="1"/>
</dbReference>
<evidence type="ECO:0000313" key="3">
    <source>
        <dbReference type="EMBL" id="KAF0719999.1"/>
    </source>
</evidence>
<reference evidence="3" key="2">
    <citation type="submission" date="2019-06" db="EMBL/GenBank/DDBJ databases">
        <title>Genomics analysis of Aphanomyces spp. identifies a new class of oomycete effector associated with host adaptation.</title>
        <authorList>
            <person name="Gaulin E."/>
        </authorList>
    </citation>
    <scope>NUCLEOTIDE SEQUENCE</scope>
    <source>
        <strain evidence="3">CBS 578.67</strain>
    </source>
</reference>
<dbReference type="InterPro" id="IPR011993">
    <property type="entry name" value="PH-like_dom_sf"/>
</dbReference>
<dbReference type="SUPFAM" id="SSF50729">
    <property type="entry name" value="PH domain-like"/>
    <property type="match status" value="1"/>
</dbReference>
<feature type="domain" description="PH" evidence="2">
    <location>
        <begin position="580"/>
        <end position="691"/>
    </location>
</feature>
<evidence type="ECO:0000256" key="1">
    <source>
        <dbReference type="SAM" id="MobiDB-lite"/>
    </source>
</evidence>
<sequence>MLAPDDVGRSNSWTTAKDVVRISLETKGVVGFIQVPNIKSLSLETVRPLIKENVENIPADFQFILDGGVPLSRRQEATHHIADHYPCLKIRAVKKKVTKTNKCTIYNVAGDEFDTWIPTDYTFGQLRKDAARYWNVPIHDQGLVDDDGCVWPEEASIFALLDADDLRTKKIILKAKGVVAGSSHDHPRIQFQTHHHHPFVQTNYEEKLWYIFTYYCVHGDALDLLTMTAYQFHRCLKDCHLFATPRVFTPAMGDILYAFEGKGKLCKKSPKPSTARAASGKLDYDGFLNALLSIATRFFPHAADPDDALSDLLAKYILPNAASWALHTWADHTETLGQPDVARFVAKFAPCLLEIFMFYTNQPQAAGAFMTFSDCMRFVQDFRFTELLLTTQECPELFLAACHSAATAATDVLVARETMTFHAFLDMLGRAGLYALTRHRRLEPLQCVKAVFHHMTRSLRGSRVLEIIQNHGPVAIHASRLYAGSVAFNNKFLDMWRVEGSPDYVTGSLPATAPTLTRGRQSIHQIVNSPPLSPEAAAVYPLPTSPTHATATTSGLDDDPTATPPPPAAIVVAADNDDRAFLRHGAIFRKYGTWSSPHRRFVWLNDGGTHLHWRPLNKPDQFNEGLALESVQSLLSGHAESTRYAFMKYLTEDKYVQRCFSIVAKDRRLDLEADSEATRDRWIHALRALLPRAKTS</sequence>
<dbReference type="Gene3D" id="1.10.238.10">
    <property type="entry name" value="EF-hand"/>
    <property type="match status" value="1"/>
</dbReference>
<dbReference type="Proteomes" id="UP000332933">
    <property type="component" value="Unassembled WGS sequence"/>
</dbReference>
<protein>
    <submittedName>
        <fullName evidence="4">Aste57867_650 protein</fullName>
    </submittedName>
</protein>
<accession>A0A485K3H1</accession>
<dbReference type="PROSITE" id="PS50003">
    <property type="entry name" value="PH_DOMAIN"/>
    <property type="match status" value="1"/>
</dbReference>
<dbReference type="InterPro" id="IPR001849">
    <property type="entry name" value="PH_domain"/>
</dbReference>
<feature type="region of interest" description="Disordered" evidence="1">
    <location>
        <begin position="542"/>
        <end position="567"/>
    </location>
</feature>
<evidence type="ECO:0000313" key="5">
    <source>
        <dbReference type="Proteomes" id="UP000332933"/>
    </source>
</evidence>
<dbReference type="EMBL" id="CAADRA010000037">
    <property type="protein sequence ID" value="VFT77875.1"/>
    <property type="molecule type" value="Genomic_DNA"/>
</dbReference>
<evidence type="ECO:0000259" key="2">
    <source>
        <dbReference type="PROSITE" id="PS50003"/>
    </source>
</evidence>
<proteinExistence type="predicted"/>